<reference evidence="7" key="1">
    <citation type="submission" date="2016-06" db="EMBL/GenBank/DDBJ databases">
        <authorList>
            <person name="Varghese N."/>
            <person name="Submissions Spin"/>
        </authorList>
    </citation>
    <scope>NUCLEOTIDE SEQUENCE [LARGE SCALE GENOMIC DNA]</scope>
    <source>
        <strain evidence="7">DSM 44100</strain>
    </source>
</reference>
<dbReference type="PROSITE" id="PS50977">
    <property type="entry name" value="HTH_TETR_2"/>
    <property type="match status" value="1"/>
</dbReference>
<dbReference type="PANTHER" id="PTHR30055:SF234">
    <property type="entry name" value="HTH-TYPE TRANSCRIPTIONAL REGULATOR BETI"/>
    <property type="match status" value="1"/>
</dbReference>
<dbReference type="GO" id="GO:0000976">
    <property type="term" value="F:transcription cis-regulatory region binding"/>
    <property type="evidence" value="ECO:0007669"/>
    <property type="project" value="TreeGrafter"/>
</dbReference>
<evidence type="ECO:0000313" key="6">
    <source>
        <dbReference type="EMBL" id="SCF48800.1"/>
    </source>
</evidence>
<dbReference type="InterPro" id="IPR001647">
    <property type="entry name" value="HTH_TetR"/>
</dbReference>
<dbReference type="GO" id="GO:0003700">
    <property type="term" value="F:DNA-binding transcription factor activity"/>
    <property type="evidence" value="ECO:0007669"/>
    <property type="project" value="TreeGrafter"/>
</dbReference>
<sequence>MTPPVASGILVSPAPVDEFQFVSAHQGFLRYFPAVPDDRRERSRLRAERSDGVENRQRILAVATVVVARDGLQVPLATVAAEAEVGIGTLYRHFPNRAALLDGLVIRSLRVVLEAIRDAVGDAATALDAVRGYFYRMIEHRDQLILPLRGGPAVASAEAAGLREDVRRELEDILRRGVADGTIQSGLTPLDLILMATMLAQPLPNITDWDLVARRTADVYLAGMPPRSGEPYVRR</sequence>
<dbReference type="Pfam" id="PF00440">
    <property type="entry name" value="TetR_N"/>
    <property type="match status" value="1"/>
</dbReference>
<dbReference type="InterPro" id="IPR050109">
    <property type="entry name" value="HTH-type_TetR-like_transc_reg"/>
</dbReference>
<dbReference type="PRINTS" id="PR00455">
    <property type="entry name" value="HTHTETR"/>
</dbReference>
<organism evidence="6 7">
    <name type="scientific">Micromonospora matsumotoense</name>
    <dbReference type="NCBI Taxonomy" id="121616"/>
    <lineage>
        <taxon>Bacteria</taxon>
        <taxon>Bacillati</taxon>
        <taxon>Actinomycetota</taxon>
        <taxon>Actinomycetes</taxon>
        <taxon>Micromonosporales</taxon>
        <taxon>Micromonosporaceae</taxon>
        <taxon>Micromonospora</taxon>
    </lineage>
</organism>
<evidence type="ECO:0000313" key="7">
    <source>
        <dbReference type="Proteomes" id="UP000198797"/>
    </source>
</evidence>
<feature type="DNA-binding region" description="H-T-H motif" evidence="4">
    <location>
        <begin position="75"/>
        <end position="94"/>
    </location>
</feature>
<evidence type="ECO:0000256" key="1">
    <source>
        <dbReference type="ARBA" id="ARBA00023015"/>
    </source>
</evidence>
<keyword evidence="7" id="KW-1185">Reference proteome</keyword>
<dbReference type="Gene3D" id="1.10.357.10">
    <property type="entry name" value="Tetracycline Repressor, domain 2"/>
    <property type="match status" value="1"/>
</dbReference>
<evidence type="ECO:0000259" key="5">
    <source>
        <dbReference type="PROSITE" id="PS50977"/>
    </source>
</evidence>
<keyword evidence="1" id="KW-0805">Transcription regulation</keyword>
<dbReference type="RefSeq" id="WP_091253771.1">
    <property type="nucleotide sequence ID" value="NZ_FMCU01000029.1"/>
</dbReference>
<name>A0A1C5AUB6_9ACTN</name>
<dbReference type="SUPFAM" id="SSF46689">
    <property type="entry name" value="Homeodomain-like"/>
    <property type="match status" value="1"/>
</dbReference>
<keyword evidence="3" id="KW-0804">Transcription</keyword>
<gene>
    <name evidence="6" type="ORF">GA0070216_1292</name>
</gene>
<dbReference type="AlphaFoldDB" id="A0A1C5AUB6"/>
<dbReference type="InterPro" id="IPR036271">
    <property type="entry name" value="Tet_transcr_reg_TetR-rel_C_sf"/>
</dbReference>
<proteinExistence type="predicted"/>
<dbReference type="SUPFAM" id="SSF48498">
    <property type="entry name" value="Tetracyclin repressor-like, C-terminal domain"/>
    <property type="match status" value="1"/>
</dbReference>
<evidence type="ECO:0000256" key="2">
    <source>
        <dbReference type="ARBA" id="ARBA00023125"/>
    </source>
</evidence>
<evidence type="ECO:0000256" key="4">
    <source>
        <dbReference type="PROSITE-ProRule" id="PRU00335"/>
    </source>
</evidence>
<keyword evidence="2 4" id="KW-0238">DNA-binding</keyword>
<dbReference type="OrthoDB" id="9795011at2"/>
<dbReference type="EMBL" id="FMCU01000029">
    <property type="protein sequence ID" value="SCF48800.1"/>
    <property type="molecule type" value="Genomic_DNA"/>
</dbReference>
<dbReference type="InterPro" id="IPR009057">
    <property type="entry name" value="Homeodomain-like_sf"/>
</dbReference>
<protein>
    <submittedName>
        <fullName evidence="6">Transcriptional regulator, TetR family</fullName>
    </submittedName>
</protein>
<evidence type="ECO:0000256" key="3">
    <source>
        <dbReference type="ARBA" id="ARBA00023163"/>
    </source>
</evidence>
<dbReference type="STRING" id="121616.GA0070216_1292"/>
<dbReference type="Proteomes" id="UP000198797">
    <property type="component" value="Unassembled WGS sequence"/>
</dbReference>
<dbReference type="PANTHER" id="PTHR30055">
    <property type="entry name" value="HTH-TYPE TRANSCRIPTIONAL REGULATOR RUTR"/>
    <property type="match status" value="1"/>
</dbReference>
<feature type="domain" description="HTH tetR-type" evidence="5">
    <location>
        <begin position="53"/>
        <end position="112"/>
    </location>
</feature>
<accession>A0A1C5AUB6</accession>